<gene>
    <name evidence="2" type="ORF">GEV33_007318</name>
</gene>
<accession>A0A8J6HIT0</accession>
<sequence>MKKERASRMKIEVTQNIKERRDLKEFADFKEERTVTGSGRSGRIIHRFDGKVKKQEDSAVSGEVEERRGFRSGSRGSGREKRIHRFQEKSKKEEDSPVPGEVEERRGFTGSRGSRRKKRIHRFHGKSKKEEDSAIPGGFEERRGHRFQGKSKTEEDSSPRKLKNDVWKK</sequence>
<organism evidence="2 3">
    <name type="scientific">Tenebrio molitor</name>
    <name type="common">Yellow mealworm beetle</name>
    <dbReference type="NCBI Taxonomy" id="7067"/>
    <lineage>
        <taxon>Eukaryota</taxon>
        <taxon>Metazoa</taxon>
        <taxon>Ecdysozoa</taxon>
        <taxon>Arthropoda</taxon>
        <taxon>Hexapoda</taxon>
        <taxon>Insecta</taxon>
        <taxon>Pterygota</taxon>
        <taxon>Neoptera</taxon>
        <taxon>Endopterygota</taxon>
        <taxon>Coleoptera</taxon>
        <taxon>Polyphaga</taxon>
        <taxon>Cucujiformia</taxon>
        <taxon>Tenebrionidae</taxon>
        <taxon>Tenebrio</taxon>
    </lineage>
</organism>
<reference evidence="2" key="2">
    <citation type="submission" date="2021-08" db="EMBL/GenBank/DDBJ databases">
        <authorList>
            <person name="Eriksson T."/>
        </authorList>
    </citation>
    <scope>NUCLEOTIDE SEQUENCE</scope>
    <source>
        <strain evidence="2">Stoneville</strain>
        <tissue evidence="2">Whole head</tissue>
    </source>
</reference>
<evidence type="ECO:0000256" key="1">
    <source>
        <dbReference type="SAM" id="MobiDB-lite"/>
    </source>
</evidence>
<feature type="compositionally biased region" description="Basic and acidic residues" evidence="1">
    <location>
        <begin position="77"/>
        <end position="95"/>
    </location>
</feature>
<feature type="region of interest" description="Disordered" evidence="1">
    <location>
        <begin position="31"/>
        <end position="169"/>
    </location>
</feature>
<feature type="compositionally biased region" description="Basic and acidic residues" evidence="1">
    <location>
        <begin position="46"/>
        <end position="57"/>
    </location>
</feature>
<evidence type="ECO:0000313" key="2">
    <source>
        <dbReference type="EMBL" id="KAH0815474.1"/>
    </source>
</evidence>
<dbReference type="Proteomes" id="UP000719412">
    <property type="component" value="Unassembled WGS sequence"/>
</dbReference>
<proteinExistence type="predicted"/>
<evidence type="ECO:0000313" key="3">
    <source>
        <dbReference type="Proteomes" id="UP000719412"/>
    </source>
</evidence>
<dbReference type="EMBL" id="JABDTM020023051">
    <property type="protein sequence ID" value="KAH0815474.1"/>
    <property type="molecule type" value="Genomic_DNA"/>
</dbReference>
<feature type="compositionally biased region" description="Basic residues" evidence="1">
    <location>
        <begin position="113"/>
        <end position="127"/>
    </location>
</feature>
<keyword evidence="3" id="KW-1185">Reference proteome</keyword>
<name>A0A8J6HIT0_TENMO</name>
<comment type="caution">
    <text evidence="2">The sequence shown here is derived from an EMBL/GenBank/DDBJ whole genome shotgun (WGS) entry which is preliminary data.</text>
</comment>
<reference evidence="2" key="1">
    <citation type="journal article" date="2020" name="J Insects Food Feed">
        <title>The yellow mealworm (Tenebrio molitor) genome: a resource for the emerging insects as food and feed industry.</title>
        <authorList>
            <person name="Eriksson T."/>
            <person name="Andere A."/>
            <person name="Kelstrup H."/>
            <person name="Emery V."/>
            <person name="Picard C."/>
        </authorList>
    </citation>
    <scope>NUCLEOTIDE SEQUENCE</scope>
    <source>
        <strain evidence="2">Stoneville</strain>
        <tissue evidence="2">Whole head</tissue>
    </source>
</reference>
<dbReference type="AlphaFoldDB" id="A0A8J6HIT0"/>
<feature type="compositionally biased region" description="Basic and acidic residues" evidence="1">
    <location>
        <begin position="151"/>
        <end position="169"/>
    </location>
</feature>
<protein>
    <submittedName>
        <fullName evidence="2">Uncharacterized protein</fullName>
    </submittedName>
</protein>